<gene>
    <name evidence="1" type="ORF">IPOD504_LOCUS1388</name>
</gene>
<evidence type="ECO:0000313" key="1">
    <source>
        <dbReference type="EMBL" id="CAH2037941.1"/>
    </source>
</evidence>
<keyword evidence="2" id="KW-1185">Reference proteome</keyword>
<proteinExistence type="predicted"/>
<sequence>MYVRCTAALRIAAHAKFAGPRHRNRGPVFVYALWMVRSKSPADCVLVDGFVCERRVSVLLEVIPSTPRGGQLKFKMSRRSHEGHRWQLIESDVSIGAARELVGVLFARESQRSHSVPPIEQRAFPASPSVMAALYWRVAKDAEL</sequence>
<feature type="non-terminal residue" evidence="1">
    <location>
        <position position="1"/>
    </location>
</feature>
<organism evidence="1 2">
    <name type="scientific">Iphiclides podalirius</name>
    <name type="common">scarce swallowtail</name>
    <dbReference type="NCBI Taxonomy" id="110791"/>
    <lineage>
        <taxon>Eukaryota</taxon>
        <taxon>Metazoa</taxon>
        <taxon>Ecdysozoa</taxon>
        <taxon>Arthropoda</taxon>
        <taxon>Hexapoda</taxon>
        <taxon>Insecta</taxon>
        <taxon>Pterygota</taxon>
        <taxon>Neoptera</taxon>
        <taxon>Endopterygota</taxon>
        <taxon>Lepidoptera</taxon>
        <taxon>Glossata</taxon>
        <taxon>Ditrysia</taxon>
        <taxon>Papilionoidea</taxon>
        <taxon>Papilionidae</taxon>
        <taxon>Papilioninae</taxon>
        <taxon>Iphiclides</taxon>
    </lineage>
</organism>
<reference evidence="1" key="1">
    <citation type="submission" date="2022-03" db="EMBL/GenBank/DDBJ databases">
        <authorList>
            <person name="Martin H S."/>
        </authorList>
    </citation>
    <scope>NUCLEOTIDE SEQUENCE</scope>
</reference>
<dbReference type="Proteomes" id="UP000837857">
    <property type="component" value="Chromosome 10"/>
</dbReference>
<dbReference type="EMBL" id="OW152822">
    <property type="protein sequence ID" value="CAH2037941.1"/>
    <property type="molecule type" value="Genomic_DNA"/>
</dbReference>
<accession>A0ABN8HWF8</accession>
<evidence type="ECO:0000313" key="2">
    <source>
        <dbReference type="Proteomes" id="UP000837857"/>
    </source>
</evidence>
<protein>
    <submittedName>
        <fullName evidence="1">Uncharacterized protein</fullName>
    </submittedName>
</protein>
<name>A0ABN8HWF8_9NEOP</name>